<dbReference type="Pfam" id="PF24800">
    <property type="entry name" value="DUF7702"/>
    <property type="match status" value="1"/>
</dbReference>
<dbReference type="Proteomes" id="UP000030816">
    <property type="component" value="Unassembled WGS sequence"/>
</dbReference>
<name>A0A0B2X4Q2_METAS</name>
<evidence type="ECO:0000313" key="4">
    <source>
        <dbReference type="EMBL" id="KHO00728.1"/>
    </source>
</evidence>
<gene>
    <name evidence="4" type="ORF">MAM_01506</name>
</gene>
<dbReference type="PANTHER" id="PTHR42109">
    <property type="entry name" value="UNPLACED GENOMIC SCAFFOLD UM_SCAF_CONTIG_1.265, WHOLE GENOME SHOTGUN SEQUENCE"/>
    <property type="match status" value="1"/>
</dbReference>
<dbReference type="STRING" id="1081103.A0A0B2X4Q2"/>
<keyword evidence="2" id="KW-0472">Membrane</keyword>
<dbReference type="OrthoDB" id="2560628at2759"/>
<dbReference type="AlphaFoldDB" id="A0A0B2X4Q2"/>
<keyword evidence="2" id="KW-1133">Transmembrane helix</keyword>
<dbReference type="RefSeq" id="XP_040681793.1">
    <property type="nucleotide sequence ID" value="XM_040820305.1"/>
</dbReference>
<dbReference type="InterPro" id="IPR056119">
    <property type="entry name" value="DUF7702"/>
</dbReference>
<proteinExistence type="predicted"/>
<dbReference type="PANTHER" id="PTHR42109:SF2">
    <property type="entry name" value="INTEGRAL MEMBRANE PROTEIN"/>
    <property type="match status" value="1"/>
</dbReference>
<feature type="domain" description="DUF7702" evidence="3">
    <location>
        <begin position="4"/>
        <end position="242"/>
    </location>
</feature>
<dbReference type="HOGENOM" id="CLU_064985_0_2_1"/>
<feature type="transmembrane region" description="Helical" evidence="2">
    <location>
        <begin position="152"/>
        <end position="173"/>
    </location>
</feature>
<keyword evidence="2" id="KW-0812">Transmembrane</keyword>
<comment type="caution">
    <text evidence="4">The sequence shown here is derived from an EMBL/GenBank/DDBJ whole genome shotgun (WGS) entry which is preliminary data.</text>
</comment>
<feature type="transmembrane region" description="Helical" evidence="2">
    <location>
        <begin position="117"/>
        <end position="140"/>
    </location>
</feature>
<evidence type="ECO:0000256" key="2">
    <source>
        <dbReference type="SAM" id="Phobius"/>
    </source>
</evidence>
<feature type="transmembrane region" description="Helical" evidence="2">
    <location>
        <begin position="67"/>
        <end position="96"/>
    </location>
</feature>
<protein>
    <recommendedName>
        <fullName evidence="3">DUF7702 domain-containing protein</fullName>
    </recommendedName>
</protein>
<feature type="transmembrane region" description="Helical" evidence="2">
    <location>
        <begin position="215"/>
        <end position="240"/>
    </location>
</feature>
<accession>A0A0B2X4Q2</accession>
<feature type="transmembrane region" description="Helical" evidence="2">
    <location>
        <begin position="42"/>
        <end position="61"/>
    </location>
</feature>
<feature type="transmembrane region" description="Helical" evidence="2">
    <location>
        <begin position="6"/>
        <end position="30"/>
    </location>
</feature>
<feature type="transmembrane region" description="Helical" evidence="2">
    <location>
        <begin position="185"/>
        <end position="209"/>
    </location>
</feature>
<evidence type="ECO:0000259" key="3">
    <source>
        <dbReference type="Pfam" id="PF24800"/>
    </source>
</evidence>
<evidence type="ECO:0000313" key="5">
    <source>
        <dbReference type="Proteomes" id="UP000030816"/>
    </source>
</evidence>
<organism evidence="4 5">
    <name type="scientific">Metarhizium album (strain ARSEF 1941)</name>
    <dbReference type="NCBI Taxonomy" id="1081103"/>
    <lineage>
        <taxon>Eukaryota</taxon>
        <taxon>Fungi</taxon>
        <taxon>Dikarya</taxon>
        <taxon>Ascomycota</taxon>
        <taxon>Pezizomycotina</taxon>
        <taxon>Sordariomycetes</taxon>
        <taxon>Hypocreomycetidae</taxon>
        <taxon>Hypocreales</taxon>
        <taxon>Clavicipitaceae</taxon>
        <taxon>Metarhizium</taxon>
    </lineage>
</organism>
<feature type="region of interest" description="Disordered" evidence="1">
    <location>
        <begin position="243"/>
        <end position="269"/>
    </location>
</feature>
<sequence>MARLDAYDIISIVGIPIYVVFLLCAVLLFLKHGFRNSSGWRYLVLLAVIRIVGFSMRLAIVNDPANVSLWIGWMVVNGLGLGPLVVMLLGVLNLVFDALGRQGRAVLTPTQQRLLRLLGLASVAVTAAGGSQSSFSIQGAAVHVDYSAASRAGAGLMIAIVVLLCLEALAALWNRRLLAPGEYRILLGVVASLPFVVVRLVYTCLSVFAGDNANVWTYLGMGILTEMIVVFVTAVSGLALDRTPPSQSKSDDPELLARRRAEQQSARPC</sequence>
<reference evidence="4 5" key="1">
    <citation type="journal article" date="2014" name="Proc. Natl. Acad. Sci. U.S.A.">
        <title>Trajectory and genomic determinants of fungal-pathogen speciation and host adaptation.</title>
        <authorList>
            <person name="Hu X."/>
            <person name="Xiao G."/>
            <person name="Zheng P."/>
            <person name="Shang Y."/>
            <person name="Su Y."/>
            <person name="Zhang X."/>
            <person name="Liu X."/>
            <person name="Zhan S."/>
            <person name="St Leger R.J."/>
            <person name="Wang C."/>
        </authorList>
    </citation>
    <scope>NUCLEOTIDE SEQUENCE [LARGE SCALE GENOMIC DNA]</scope>
    <source>
        <strain evidence="4 5">ARSEF 1941</strain>
    </source>
</reference>
<dbReference type="GeneID" id="63735961"/>
<keyword evidence="5" id="KW-1185">Reference proteome</keyword>
<dbReference type="EMBL" id="AZHE01000002">
    <property type="protein sequence ID" value="KHO00728.1"/>
    <property type="molecule type" value="Genomic_DNA"/>
</dbReference>
<evidence type="ECO:0000256" key="1">
    <source>
        <dbReference type="SAM" id="MobiDB-lite"/>
    </source>
</evidence>
<feature type="compositionally biased region" description="Basic and acidic residues" evidence="1">
    <location>
        <begin position="249"/>
        <end position="262"/>
    </location>
</feature>